<feature type="transmembrane region" description="Helical" evidence="1">
    <location>
        <begin position="84"/>
        <end position="104"/>
    </location>
</feature>
<evidence type="ECO:0000313" key="2">
    <source>
        <dbReference type="EMBL" id="PSC67289.1"/>
    </source>
</evidence>
<dbReference type="InterPro" id="IPR037185">
    <property type="entry name" value="EmrE-like"/>
</dbReference>
<gene>
    <name evidence="2" type="ORF">C2E20_9028</name>
</gene>
<protein>
    <submittedName>
        <fullName evidence="2">GDP-mannose transporter GONST2-like</fullName>
    </submittedName>
</protein>
<reference evidence="2 3" key="1">
    <citation type="journal article" date="2018" name="Plant J.">
        <title>Genome sequences of Chlorella sorokiniana UTEX 1602 and Micractinium conductrix SAG 241.80: implications to maltose excretion by a green alga.</title>
        <authorList>
            <person name="Arriola M.B."/>
            <person name="Velmurugan N."/>
            <person name="Zhang Y."/>
            <person name="Plunkett M.H."/>
            <person name="Hondzo H."/>
            <person name="Barney B.M."/>
        </authorList>
    </citation>
    <scope>NUCLEOTIDE SEQUENCE [LARGE SCALE GENOMIC DNA]</scope>
    <source>
        <strain evidence="2 3">SAG 241.80</strain>
    </source>
</reference>
<feature type="transmembrane region" description="Helical" evidence="1">
    <location>
        <begin position="110"/>
        <end position="129"/>
    </location>
</feature>
<keyword evidence="1" id="KW-1133">Transmembrane helix</keyword>
<keyword evidence="3" id="KW-1185">Reference proteome</keyword>
<organism evidence="2 3">
    <name type="scientific">Micractinium conductrix</name>
    <dbReference type="NCBI Taxonomy" id="554055"/>
    <lineage>
        <taxon>Eukaryota</taxon>
        <taxon>Viridiplantae</taxon>
        <taxon>Chlorophyta</taxon>
        <taxon>core chlorophytes</taxon>
        <taxon>Trebouxiophyceae</taxon>
        <taxon>Chlorellales</taxon>
        <taxon>Chlorellaceae</taxon>
        <taxon>Chlorella clade</taxon>
        <taxon>Micractinium</taxon>
    </lineage>
</organism>
<feature type="transmembrane region" description="Helical" evidence="1">
    <location>
        <begin position="53"/>
        <end position="77"/>
    </location>
</feature>
<proteinExistence type="predicted"/>
<dbReference type="EMBL" id="LHPF02000068">
    <property type="protein sequence ID" value="PSC67289.1"/>
    <property type="molecule type" value="Genomic_DNA"/>
</dbReference>
<feature type="transmembrane region" description="Helical" evidence="1">
    <location>
        <begin position="21"/>
        <end position="41"/>
    </location>
</feature>
<evidence type="ECO:0000256" key="1">
    <source>
        <dbReference type="SAM" id="Phobius"/>
    </source>
</evidence>
<sequence>MDRVAKHTTTGKRLGGLSMAFYNNLSSLPFIGAMVLLMGKARTVWQEPDLHNSTFLAVAALSGFIGFGLSFTSLWFLSTTTPSIYSLVGSLNQVPVSLIGLLAFNVPWTLPNLLSIAVGAAAAVLFAIAKSKQ</sequence>
<name>A0A2P6UZN3_9CHLO</name>
<keyword evidence="1" id="KW-0812">Transmembrane</keyword>
<dbReference type="OrthoDB" id="417037at2759"/>
<dbReference type="SUPFAM" id="SSF103481">
    <property type="entry name" value="Multidrug resistance efflux transporter EmrE"/>
    <property type="match status" value="1"/>
</dbReference>
<evidence type="ECO:0000313" key="3">
    <source>
        <dbReference type="Proteomes" id="UP000239649"/>
    </source>
</evidence>
<dbReference type="AlphaFoldDB" id="A0A2P6UZN3"/>
<dbReference type="Proteomes" id="UP000239649">
    <property type="component" value="Unassembled WGS sequence"/>
</dbReference>
<comment type="caution">
    <text evidence="2">The sequence shown here is derived from an EMBL/GenBank/DDBJ whole genome shotgun (WGS) entry which is preliminary data.</text>
</comment>
<accession>A0A2P6UZN3</accession>
<keyword evidence="1" id="KW-0472">Membrane</keyword>